<feature type="transmembrane region" description="Helical" evidence="6">
    <location>
        <begin position="39"/>
        <end position="60"/>
    </location>
</feature>
<dbReference type="PATRIC" id="fig|1121015.4.peg.2187"/>
<keyword evidence="4 6" id="KW-1133">Transmembrane helix</keyword>
<evidence type="ECO:0000256" key="4">
    <source>
        <dbReference type="ARBA" id="ARBA00022989"/>
    </source>
</evidence>
<keyword evidence="9" id="KW-1185">Reference proteome</keyword>
<dbReference type="InterPro" id="IPR051401">
    <property type="entry name" value="GtrA_CellWall_Glycosyl"/>
</dbReference>
<dbReference type="RefSeq" id="WP_022970359.1">
    <property type="nucleotide sequence ID" value="NZ_ATVD01000007.1"/>
</dbReference>
<dbReference type="OrthoDB" id="5966606at2"/>
<gene>
    <name evidence="8" type="ORF">N789_13580</name>
</gene>
<proteinExistence type="inferred from homology"/>
<evidence type="ECO:0000313" key="8">
    <source>
        <dbReference type="EMBL" id="KFN42383.1"/>
    </source>
</evidence>
<sequence length="133" mass="14697">MRLPPWHPHLRQGSLFLIVGGAQLLLDTAVFILSTSLGVPVGPGNVLGRLSGAALGFWLNGRYTFAENGQARLSRRHLQRFAFAWLLLTALSTVVLQWVASRHALQGAWLAKPAVEAVMAAIGFVVWRQWVFR</sequence>
<dbReference type="Proteomes" id="UP000029385">
    <property type="component" value="Unassembled WGS sequence"/>
</dbReference>
<keyword evidence="3 6" id="KW-0812">Transmembrane</keyword>
<comment type="similarity">
    <text evidence="2">Belongs to the GtrA family.</text>
</comment>
<evidence type="ECO:0000256" key="1">
    <source>
        <dbReference type="ARBA" id="ARBA00004141"/>
    </source>
</evidence>
<dbReference type="GO" id="GO:0005886">
    <property type="term" value="C:plasma membrane"/>
    <property type="evidence" value="ECO:0007669"/>
    <property type="project" value="TreeGrafter"/>
</dbReference>
<name>A0A091AQE0_9GAMM</name>
<evidence type="ECO:0000256" key="3">
    <source>
        <dbReference type="ARBA" id="ARBA00022692"/>
    </source>
</evidence>
<dbReference type="Pfam" id="PF04138">
    <property type="entry name" value="GtrA_DPMS_TM"/>
    <property type="match status" value="1"/>
</dbReference>
<dbReference type="InterPro" id="IPR007267">
    <property type="entry name" value="GtrA_DPMS_TM"/>
</dbReference>
<feature type="transmembrane region" description="Helical" evidence="6">
    <location>
        <begin position="12"/>
        <end position="33"/>
    </location>
</feature>
<accession>A0A091AQE0</accession>
<dbReference type="PANTHER" id="PTHR38459">
    <property type="entry name" value="PROPHAGE BACTOPRENOL-LINKED GLUCOSE TRANSLOCASE HOMOLOG"/>
    <property type="match status" value="1"/>
</dbReference>
<dbReference type="GO" id="GO:0000271">
    <property type="term" value="P:polysaccharide biosynthetic process"/>
    <property type="evidence" value="ECO:0007669"/>
    <property type="project" value="InterPro"/>
</dbReference>
<keyword evidence="5 6" id="KW-0472">Membrane</keyword>
<evidence type="ECO:0000313" key="9">
    <source>
        <dbReference type="Proteomes" id="UP000029385"/>
    </source>
</evidence>
<dbReference type="PANTHER" id="PTHR38459:SF1">
    <property type="entry name" value="PROPHAGE BACTOPRENOL-LINKED GLUCOSE TRANSLOCASE HOMOLOG"/>
    <property type="match status" value="1"/>
</dbReference>
<dbReference type="EMBL" id="AVCI01000010">
    <property type="protein sequence ID" value="KFN42383.1"/>
    <property type="molecule type" value="Genomic_DNA"/>
</dbReference>
<feature type="transmembrane region" description="Helical" evidence="6">
    <location>
        <begin position="106"/>
        <end position="127"/>
    </location>
</feature>
<evidence type="ECO:0000259" key="7">
    <source>
        <dbReference type="Pfam" id="PF04138"/>
    </source>
</evidence>
<organism evidence="8 9">
    <name type="scientific">Arenimonas oryziterrae DSM 21050 = YC6267</name>
    <dbReference type="NCBI Taxonomy" id="1121015"/>
    <lineage>
        <taxon>Bacteria</taxon>
        <taxon>Pseudomonadati</taxon>
        <taxon>Pseudomonadota</taxon>
        <taxon>Gammaproteobacteria</taxon>
        <taxon>Lysobacterales</taxon>
        <taxon>Lysobacteraceae</taxon>
        <taxon>Arenimonas</taxon>
    </lineage>
</organism>
<feature type="domain" description="GtrA/DPMS transmembrane" evidence="7">
    <location>
        <begin position="16"/>
        <end position="132"/>
    </location>
</feature>
<protein>
    <recommendedName>
        <fullName evidence="7">GtrA/DPMS transmembrane domain-containing protein</fullName>
    </recommendedName>
</protein>
<dbReference type="AlphaFoldDB" id="A0A091AQE0"/>
<dbReference type="eggNOG" id="COG2246">
    <property type="taxonomic scope" value="Bacteria"/>
</dbReference>
<comment type="subcellular location">
    <subcellularLocation>
        <location evidence="1">Membrane</location>
        <topology evidence="1">Multi-pass membrane protein</topology>
    </subcellularLocation>
</comment>
<evidence type="ECO:0000256" key="6">
    <source>
        <dbReference type="SAM" id="Phobius"/>
    </source>
</evidence>
<evidence type="ECO:0000256" key="5">
    <source>
        <dbReference type="ARBA" id="ARBA00023136"/>
    </source>
</evidence>
<feature type="transmembrane region" description="Helical" evidence="6">
    <location>
        <begin position="81"/>
        <end position="100"/>
    </location>
</feature>
<comment type="caution">
    <text evidence="8">The sequence shown here is derived from an EMBL/GenBank/DDBJ whole genome shotgun (WGS) entry which is preliminary data.</text>
</comment>
<evidence type="ECO:0000256" key="2">
    <source>
        <dbReference type="ARBA" id="ARBA00009399"/>
    </source>
</evidence>
<reference evidence="8 9" key="1">
    <citation type="submission" date="2013-09" db="EMBL/GenBank/DDBJ databases">
        <title>Genome sequencing of Arenimonas oryziterrae.</title>
        <authorList>
            <person name="Chen F."/>
            <person name="Wang G."/>
        </authorList>
    </citation>
    <scope>NUCLEOTIDE SEQUENCE [LARGE SCALE GENOMIC DNA]</scope>
    <source>
        <strain evidence="8 9">YC6267</strain>
    </source>
</reference>